<dbReference type="AlphaFoldDB" id="A0A563W5I2"/>
<name>A0A563W5I2_9CYAN</name>
<dbReference type="EMBL" id="CAACVJ010000704">
    <property type="protein sequence ID" value="VEP18907.1"/>
    <property type="molecule type" value="Genomic_DNA"/>
</dbReference>
<proteinExistence type="predicted"/>
<evidence type="ECO:0000313" key="2">
    <source>
        <dbReference type="Proteomes" id="UP000320055"/>
    </source>
</evidence>
<dbReference type="Proteomes" id="UP000320055">
    <property type="component" value="Unassembled WGS sequence"/>
</dbReference>
<protein>
    <submittedName>
        <fullName evidence="1">Uncharacterized protein</fullName>
    </submittedName>
</protein>
<evidence type="ECO:0000313" key="1">
    <source>
        <dbReference type="EMBL" id="VEP18907.1"/>
    </source>
</evidence>
<accession>A0A563W5I2</accession>
<gene>
    <name evidence="1" type="ORF">H1P_950023</name>
</gene>
<organism evidence="1 2">
    <name type="scientific">Hyella patelloides LEGE 07179</name>
    <dbReference type="NCBI Taxonomy" id="945734"/>
    <lineage>
        <taxon>Bacteria</taxon>
        <taxon>Bacillati</taxon>
        <taxon>Cyanobacteriota</taxon>
        <taxon>Cyanophyceae</taxon>
        <taxon>Pleurocapsales</taxon>
        <taxon>Hyellaceae</taxon>
        <taxon>Hyella</taxon>
    </lineage>
</organism>
<reference evidence="1 2" key="1">
    <citation type="submission" date="2019-01" db="EMBL/GenBank/DDBJ databases">
        <authorList>
            <person name="Brito A."/>
        </authorList>
    </citation>
    <scope>NUCLEOTIDE SEQUENCE [LARGE SCALE GENOMIC DNA]</scope>
    <source>
        <strain evidence="1">1</strain>
    </source>
</reference>
<keyword evidence="2" id="KW-1185">Reference proteome</keyword>
<sequence length="40" mass="4883">MDTSLTFSSVVFILRIDVKYEEVARVKVWIFELKIYRHLH</sequence>